<accession>A0A443PBZ2</accession>
<dbReference type="InterPro" id="IPR000719">
    <property type="entry name" value="Prot_kinase_dom"/>
</dbReference>
<evidence type="ECO:0000256" key="14">
    <source>
        <dbReference type="ARBA" id="ARBA00023180"/>
    </source>
</evidence>
<dbReference type="Gene3D" id="3.30.200.20">
    <property type="entry name" value="Phosphorylase Kinase, domain 1"/>
    <property type="match status" value="1"/>
</dbReference>
<dbReference type="GO" id="GO:0005886">
    <property type="term" value="C:plasma membrane"/>
    <property type="evidence" value="ECO:0007669"/>
    <property type="project" value="TreeGrafter"/>
</dbReference>
<evidence type="ECO:0000256" key="18">
    <source>
        <dbReference type="SAM" id="SignalP"/>
    </source>
</evidence>
<keyword evidence="14" id="KW-0325">Glycoprotein</keyword>
<feature type="transmembrane region" description="Helical" evidence="17">
    <location>
        <begin position="273"/>
        <end position="295"/>
    </location>
</feature>
<keyword evidence="6 18" id="KW-0732">Signal</keyword>
<evidence type="ECO:0000256" key="15">
    <source>
        <dbReference type="ARBA" id="ARBA00047899"/>
    </source>
</evidence>
<evidence type="ECO:0000256" key="2">
    <source>
        <dbReference type="ARBA" id="ARBA00012513"/>
    </source>
</evidence>
<keyword evidence="12 17" id="KW-0472">Membrane</keyword>
<dbReference type="Proteomes" id="UP000283530">
    <property type="component" value="Unassembled WGS sequence"/>
</dbReference>
<proteinExistence type="predicted"/>
<dbReference type="OrthoDB" id="4062651at2759"/>
<gene>
    <name evidence="21" type="ORF">CKAN_01727500</name>
</gene>
<dbReference type="PANTHER" id="PTHR27002:SF1050">
    <property type="entry name" value="CYSTEINE-RICH RECEPTOR-LIKE PROTEIN KINASE 5"/>
    <property type="match status" value="1"/>
</dbReference>
<dbReference type="Pfam" id="PF01657">
    <property type="entry name" value="Stress-antifung"/>
    <property type="match status" value="2"/>
</dbReference>
<keyword evidence="8" id="KW-0547">Nucleotide-binding</keyword>
<protein>
    <recommendedName>
        <fullName evidence="2">non-specific serine/threonine protein kinase</fullName>
        <ecNumber evidence="2">2.7.11.1</ecNumber>
    </recommendedName>
</protein>
<dbReference type="GO" id="GO:0005524">
    <property type="term" value="F:ATP binding"/>
    <property type="evidence" value="ECO:0007669"/>
    <property type="project" value="UniProtKB-KW"/>
</dbReference>
<keyword evidence="22" id="KW-1185">Reference proteome</keyword>
<dbReference type="Gene3D" id="1.10.510.10">
    <property type="entry name" value="Transferase(Phosphotransferase) domain 1"/>
    <property type="match status" value="1"/>
</dbReference>
<comment type="subcellular location">
    <subcellularLocation>
        <location evidence="1">Membrane</location>
        <topology evidence="1">Single-pass membrane protein</topology>
    </subcellularLocation>
</comment>
<dbReference type="InterPro" id="IPR038408">
    <property type="entry name" value="GNK2_sf"/>
</dbReference>
<feature type="signal peptide" evidence="18">
    <location>
        <begin position="1"/>
        <end position="28"/>
    </location>
</feature>
<reference evidence="21 22" key="1">
    <citation type="journal article" date="2019" name="Nat. Plants">
        <title>Stout camphor tree genome fills gaps in understanding of flowering plant genome evolution.</title>
        <authorList>
            <person name="Chaw S.M."/>
            <person name="Liu Y.C."/>
            <person name="Wu Y.W."/>
            <person name="Wang H.Y."/>
            <person name="Lin C.I."/>
            <person name="Wu C.S."/>
            <person name="Ke H.M."/>
            <person name="Chang L.Y."/>
            <person name="Hsu C.Y."/>
            <person name="Yang H.T."/>
            <person name="Sudianto E."/>
            <person name="Hsu M.H."/>
            <person name="Wu K.P."/>
            <person name="Wang L.N."/>
            <person name="Leebens-Mack J.H."/>
            <person name="Tsai I.J."/>
        </authorList>
    </citation>
    <scope>NUCLEOTIDE SEQUENCE [LARGE SCALE GENOMIC DNA]</scope>
    <source>
        <strain evidence="22">cv. Chaw 1501</strain>
        <tissue evidence="21">Young leaves</tissue>
    </source>
</reference>
<evidence type="ECO:0000256" key="12">
    <source>
        <dbReference type="ARBA" id="ARBA00023136"/>
    </source>
</evidence>
<dbReference type="SUPFAM" id="SSF56112">
    <property type="entry name" value="Protein kinase-like (PK-like)"/>
    <property type="match status" value="1"/>
</dbReference>
<dbReference type="Pfam" id="PF07714">
    <property type="entry name" value="PK_Tyr_Ser-Thr"/>
    <property type="match status" value="1"/>
</dbReference>
<dbReference type="EC" id="2.7.11.1" evidence="2"/>
<evidence type="ECO:0000256" key="3">
    <source>
        <dbReference type="ARBA" id="ARBA00022527"/>
    </source>
</evidence>
<evidence type="ECO:0000256" key="16">
    <source>
        <dbReference type="ARBA" id="ARBA00048679"/>
    </source>
</evidence>
<dbReference type="InterPro" id="IPR011009">
    <property type="entry name" value="Kinase-like_dom_sf"/>
</dbReference>
<dbReference type="FunFam" id="3.30.200.20:FF:000195">
    <property type="entry name" value="G-type lectin S-receptor-like serine/threonine-protein kinase"/>
    <property type="match status" value="1"/>
</dbReference>
<keyword evidence="4" id="KW-0808">Transferase</keyword>
<feature type="domain" description="Gnk2-homologous" evidence="20">
    <location>
        <begin position="31"/>
        <end position="135"/>
    </location>
</feature>
<dbReference type="GO" id="GO:0006950">
    <property type="term" value="P:response to stress"/>
    <property type="evidence" value="ECO:0007669"/>
    <property type="project" value="UniProtKB-ARBA"/>
</dbReference>
<keyword evidence="3" id="KW-0723">Serine/threonine-protein kinase</keyword>
<dbReference type="CDD" id="cd14066">
    <property type="entry name" value="STKc_IRAK"/>
    <property type="match status" value="1"/>
</dbReference>
<dbReference type="PROSITE" id="PS00108">
    <property type="entry name" value="PROTEIN_KINASE_ST"/>
    <property type="match status" value="1"/>
</dbReference>
<dbReference type="AlphaFoldDB" id="A0A443PBZ2"/>
<evidence type="ECO:0000256" key="13">
    <source>
        <dbReference type="ARBA" id="ARBA00023157"/>
    </source>
</evidence>
<keyword evidence="9 21" id="KW-0418">Kinase</keyword>
<dbReference type="FunFam" id="3.30.430.20:FF:000002">
    <property type="entry name" value="Cysteine-rich receptor-like protein kinase 10"/>
    <property type="match status" value="1"/>
</dbReference>
<evidence type="ECO:0000256" key="11">
    <source>
        <dbReference type="ARBA" id="ARBA00022989"/>
    </source>
</evidence>
<evidence type="ECO:0000256" key="7">
    <source>
        <dbReference type="ARBA" id="ARBA00022737"/>
    </source>
</evidence>
<keyword evidence="13" id="KW-1015">Disulfide bond</keyword>
<name>A0A443PBZ2_9MAGN</name>
<dbReference type="PANTHER" id="PTHR27002">
    <property type="entry name" value="RECEPTOR-LIKE SERINE/THREONINE-PROTEIN KINASE SD1-8"/>
    <property type="match status" value="1"/>
</dbReference>
<evidence type="ECO:0000313" key="21">
    <source>
        <dbReference type="EMBL" id="RWR88278.1"/>
    </source>
</evidence>
<dbReference type="Gene3D" id="3.30.430.20">
    <property type="entry name" value="Gnk2 domain, C-X8-C-X2-C motif"/>
    <property type="match status" value="2"/>
</dbReference>
<keyword evidence="10" id="KW-0067">ATP-binding</keyword>
<dbReference type="InterPro" id="IPR001245">
    <property type="entry name" value="Ser-Thr/Tyr_kinase_cat_dom"/>
</dbReference>
<feature type="chain" id="PRO_5019557711" description="non-specific serine/threonine protein kinase" evidence="18">
    <location>
        <begin position="29"/>
        <end position="650"/>
    </location>
</feature>
<evidence type="ECO:0000256" key="6">
    <source>
        <dbReference type="ARBA" id="ARBA00022729"/>
    </source>
</evidence>
<dbReference type="GO" id="GO:0004674">
    <property type="term" value="F:protein serine/threonine kinase activity"/>
    <property type="evidence" value="ECO:0007669"/>
    <property type="project" value="UniProtKB-KW"/>
</dbReference>
<dbReference type="InterPro" id="IPR002902">
    <property type="entry name" value="GNK2"/>
</dbReference>
<evidence type="ECO:0000313" key="22">
    <source>
        <dbReference type="Proteomes" id="UP000283530"/>
    </source>
</evidence>
<evidence type="ECO:0000256" key="8">
    <source>
        <dbReference type="ARBA" id="ARBA00022741"/>
    </source>
</evidence>
<evidence type="ECO:0000256" key="10">
    <source>
        <dbReference type="ARBA" id="ARBA00022840"/>
    </source>
</evidence>
<comment type="caution">
    <text evidence="21">The sequence shown here is derived from an EMBL/GenBank/DDBJ whole genome shotgun (WGS) entry which is preliminary data.</text>
</comment>
<dbReference type="InterPro" id="IPR008271">
    <property type="entry name" value="Ser/Thr_kinase_AS"/>
</dbReference>
<comment type="catalytic activity">
    <reaction evidence="15">
        <text>L-threonyl-[protein] + ATP = O-phospho-L-threonyl-[protein] + ADP + H(+)</text>
        <dbReference type="Rhea" id="RHEA:46608"/>
        <dbReference type="Rhea" id="RHEA-COMP:11060"/>
        <dbReference type="Rhea" id="RHEA-COMP:11605"/>
        <dbReference type="ChEBI" id="CHEBI:15378"/>
        <dbReference type="ChEBI" id="CHEBI:30013"/>
        <dbReference type="ChEBI" id="CHEBI:30616"/>
        <dbReference type="ChEBI" id="CHEBI:61977"/>
        <dbReference type="ChEBI" id="CHEBI:456216"/>
        <dbReference type="EC" id="2.7.11.1"/>
    </reaction>
</comment>
<dbReference type="EMBL" id="QPKB01000007">
    <property type="protein sequence ID" value="RWR88278.1"/>
    <property type="molecule type" value="Genomic_DNA"/>
</dbReference>
<feature type="domain" description="Protein kinase" evidence="19">
    <location>
        <begin position="328"/>
        <end position="614"/>
    </location>
</feature>
<evidence type="ECO:0000259" key="19">
    <source>
        <dbReference type="PROSITE" id="PS50011"/>
    </source>
</evidence>
<keyword evidence="7" id="KW-0677">Repeat</keyword>
<dbReference type="FunFam" id="1.10.510.10:FF:000129">
    <property type="entry name" value="cysteine-rich receptor-like protein kinase 10"/>
    <property type="match status" value="1"/>
</dbReference>
<dbReference type="PROSITE" id="PS51473">
    <property type="entry name" value="GNK2"/>
    <property type="match status" value="2"/>
</dbReference>
<dbReference type="SMART" id="SM00220">
    <property type="entry name" value="S_TKc"/>
    <property type="match status" value="1"/>
</dbReference>
<evidence type="ECO:0000256" key="17">
    <source>
        <dbReference type="SAM" id="Phobius"/>
    </source>
</evidence>
<evidence type="ECO:0000256" key="1">
    <source>
        <dbReference type="ARBA" id="ARBA00004167"/>
    </source>
</evidence>
<evidence type="ECO:0000256" key="9">
    <source>
        <dbReference type="ARBA" id="ARBA00022777"/>
    </source>
</evidence>
<dbReference type="CDD" id="cd23509">
    <property type="entry name" value="Gnk2-like"/>
    <property type="match status" value="2"/>
</dbReference>
<comment type="catalytic activity">
    <reaction evidence="16">
        <text>L-seryl-[protein] + ATP = O-phospho-L-seryl-[protein] + ADP + H(+)</text>
        <dbReference type="Rhea" id="RHEA:17989"/>
        <dbReference type="Rhea" id="RHEA-COMP:9863"/>
        <dbReference type="Rhea" id="RHEA-COMP:11604"/>
        <dbReference type="ChEBI" id="CHEBI:15378"/>
        <dbReference type="ChEBI" id="CHEBI:29999"/>
        <dbReference type="ChEBI" id="CHEBI:30616"/>
        <dbReference type="ChEBI" id="CHEBI:83421"/>
        <dbReference type="ChEBI" id="CHEBI:456216"/>
        <dbReference type="EC" id="2.7.11.1"/>
    </reaction>
</comment>
<keyword evidence="11 17" id="KW-1133">Transmembrane helix</keyword>
<sequence>MVSSFLKKNRSFLFLSSLLFLAQHPITAQEEPILNFCELGGTYSNGSQFETNLKAFLPSLSLNGPLHLNTFYNDSYGDPPDRVYALVQCMSNTSLEDCKTCLNTSATEILRRCPNQKISAIRYYNCLLRYSDQRFFSQRMTGNRIKFSNSKKATDPDLFNEKLAVLMKSVSSEAASKDSKFATGITSVTDSLKIYGMGQCTRDISGNECNLCLQESVSDIPVCCSGMTGGSVYFVSCNLRYETFPFFGSSTTTTTEGQEDPGDGRRRKLWETAVAIAIPIAISLLIFLGVGYCVLKRKEETYEDGENIENIDSILFDFNTIKVATNNFSSINKLGEGGFGPVYKAKLPNGKELAVKRLSRHSGQGIDEFRNEVTLVAKLQHRNLVRLLGCCTEGDEKLLIYEYVPNRSLDIYLFDPAKRTYLDWQTRFKIIRGIARGILYLHEDSLFRIIHRDIKASNILLDGDMNPKISDFGMARLLGVDQTRGSTGKVVGTYGYMAPEYAMRGRFSVKSDVFSFGVLLLEIVSGMKNSSFKNSDNAQNLLQYTWRLWQEGHALELMDSSLGDKCSRSEMLRIIHIGLLCVQEDASDRPTMSTVVLMLSSNSTTLYMPKQPAFVWGKCPDVAAISSSTSTIEYPISPSYDISLSEFEPR</sequence>
<organism evidence="21 22">
    <name type="scientific">Cinnamomum micranthum f. kanehirae</name>
    <dbReference type="NCBI Taxonomy" id="337451"/>
    <lineage>
        <taxon>Eukaryota</taxon>
        <taxon>Viridiplantae</taxon>
        <taxon>Streptophyta</taxon>
        <taxon>Embryophyta</taxon>
        <taxon>Tracheophyta</taxon>
        <taxon>Spermatophyta</taxon>
        <taxon>Magnoliopsida</taxon>
        <taxon>Magnoliidae</taxon>
        <taxon>Laurales</taxon>
        <taxon>Lauraceae</taxon>
        <taxon>Cinnamomum</taxon>
    </lineage>
</organism>
<evidence type="ECO:0000256" key="4">
    <source>
        <dbReference type="ARBA" id="ARBA00022679"/>
    </source>
</evidence>
<feature type="domain" description="Gnk2-homologous" evidence="20">
    <location>
        <begin position="141"/>
        <end position="246"/>
    </location>
</feature>
<evidence type="ECO:0000259" key="20">
    <source>
        <dbReference type="PROSITE" id="PS51473"/>
    </source>
</evidence>
<keyword evidence="5 17" id="KW-0812">Transmembrane</keyword>
<evidence type="ECO:0000256" key="5">
    <source>
        <dbReference type="ARBA" id="ARBA00022692"/>
    </source>
</evidence>
<dbReference type="PROSITE" id="PS50011">
    <property type="entry name" value="PROTEIN_KINASE_DOM"/>
    <property type="match status" value="1"/>
</dbReference>
<dbReference type="STRING" id="337451.A0A443PBZ2"/>